<name>A0A4Q0SCK7_9BRAD</name>
<accession>A0A4Q0SCK7</accession>
<dbReference type="GO" id="GO:0016020">
    <property type="term" value="C:membrane"/>
    <property type="evidence" value="ECO:0007669"/>
    <property type="project" value="UniProtKB-SubCell"/>
</dbReference>
<comment type="caution">
    <text evidence="6">The sequence shown here is derived from an EMBL/GenBank/DDBJ whole genome shotgun (WGS) entry which is preliminary data.</text>
</comment>
<dbReference type="Pfam" id="PF01124">
    <property type="entry name" value="MAPEG"/>
    <property type="match status" value="1"/>
</dbReference>
<evidence type="ECO:0000313" key="7">
    <source>
        <dbReference type="Proteomes" id="UP000290565"/>
    </source>
</evidence>
<evidence type="ECO:0000256" key="2">
    <source>
        <dbReference type="ARBA" id="ARBA00022692"/>
    </source>
</evidence>
<reference evidence="6 7" key="1">
    <citation type="submission" date="2015-04" db="EMBL/GenBank/DDBJ databases">
        <title>Comparative genomics of rhizobia nodulating Arachis hypogaea in China.</title>
        <authorList>
            <person name="Li Y."/>
        </authorList>
    </citation>
    <scope>NUCLEOTIDE SEQUENCE [LARGE SCALE GENOMIC DNA]</scope>
    <source>
        <strain evidence="6 7">CCBAU 51787</strain>
    </source>
</reference>
<feature type="transmembrane region" description="Helical" evidence="5">
    <location>
        <begin position="61"/>
        <end position="81"/>
    </location>
</feature>
<protein>
    <submittedName>
        <fullName evidence="6">MAPEG family protein</fullName>
    </submittedName>
</protein>
<evidence type="ECO:0000256" key="1">
    <source>
        <dbReference type="ARBA" id="ARBA00004370"/>
    </source>
</evidence>
<feature type="transmembrane region" description="Helical" evidence="5">
    <location>
        <begin position="6"/>
        <end position="25"/>
    </location>
</feature>
<dbReference type="RefSeq" id="WP_128946980.1">
    <property type="nucleotide sequence ID" value="NZ_LBJM01000087.1"/>
</dbReference>
<dbReference type="InterPro" id="IPR001129">
    <property type="entry name" value="Membr-assoc_MAPEG"/>
</dbReference>
<dbReference type="AlphaFoldDB" id="A0A4Q0SCK7"/>
<dbReference type="EMBL" id="LBJM01000087">
    <property type="protein sequence ID" value="RXH32711.1"/>
    <property type="molecule type" value="Genomic_DNA"/>
</dbReference>
<dbReference type="SUPFAM" id="SSF161084">
    <property type="entry name" value="MAPEG domain-like"/>
    <property type="match status" value="1"/>
</dbReference>
<evidence type="ECO:0000256" key="3">
    <source>
        <dbReference type="ARBA" id="ARBA00022989"/>
    </source>
</evidence>
<evidence type="ECO:0000313" key="6">
    <source>
        <dbReference type="EMBL" id="RXH32711.1"/>
    </source>
</evidence>
<gene>
    <name evidence="6" type="ORF">XH94_31300</name>
</gene>
<dbReference type="Gene3D" id="1.20.120.550">
    <property type="entry name" value="Membrane associated eicosanoid/glutathione metabolism-like domain"/>
    <property type="match status" value="1"/>
</dbReference>
<dbReference type="InterPro" id="IPR023352">
    <property type="entry name" value="MAPEG-like_dom_sf"/>
</dbReference>
<organism evidence="6 7">
    <name type="scientific">Bradyrhizobium zhanjiangense</name>
    <dbReference type="NCBI Taxonomy" id="1325107"/>
    <lineage>
        <taxon>Bacteria</taxon>
        <taxon>Pseudomonadati</taxon>
        <taxon>Pseudomonadota</taxon>
        <taxon>Alphaproteobacteria</taxon>
        <taxon>Hyphomicrobiales</taxon>
        <taxon>Nitrobacteraceae</taxon>
        <taxon>Bradyrhizobium</taxon>
    </lineage>
</organism>
<evidence type="ECO:0000256" key="5">
    <source>
        <dbReference type="SAM" id="Phobius"/>
    </source>
</evidence>
<keyword evidence="4 5" id="KW-0472">Membrane</keyword>
<comment type="subcellular location">
    <subcellularLocation>
        <location evidence="1">Membrane</location>
    </subcellularLocation>
</comment>
<keyword evidence="2 5" id="KW-0812">Transmembrane</keyword>
<sequence>MSNTGYALAGFVSWALLLLVVMETIRTYLVVTGKVAANAFTPDNSGLSPYMQRLARAHANCIEGLPIFGGLLAIAIMVSRTDVTDPLAFWFLGARIVQSIIHLASNSPIAVSLRFTAFAVQMAIGIYWSWKLMV</sequence>
<dbReference type="Proteomes" id="UP000290565">
    <property type="component" value="Unassembled WGS sequence"/>
</dbReference>
<proteinExistence type="predicted"/>
<keyword evidence="3 5" id="KW-1133">Transmembrane helix</keyword>
<feature type="transmembrane region" description="Helical" evidence="5">
    <location>
        <begin position="111"/>
        <end position="130"/>
    </location>
</feature>
<evidence type="ECO:0000256" key="4">
    <source>
        <dbReference type="ARBA" id="ARBA00023136"/>
    </source>
</evidence>